<evidence type="ECO:0000313" key="2">
    <source>
        <dbReference type="EMBL" id="GFY25146.1"/>
    </source>
</evidence>
<sequence>MMKYFDPDNGAWQEIRPGDSRSQQQDLDAISMSSASVIAEQSFSNDQLSATPQTKMTHLKASFFKANNGEAAPVVSSIHLFHFTRVLATHPIHMIFDRGQTRPCPGRRRGKPRKCGVQDHVLSNQEWKGIKGERHVLGLGMPRKNPNLIQEAFGNPSLTCGRILTILLVNCTKNVEARENVKSHLHISRPACVLRVVICSTVIPKGKFASTFPNRWRIQSVCKQLWLITEPRSRWCAYPQRNYVMNI</sequence>
<proteinExistence type="predicted"/>
<dbReference type="Proteomes" id="UP000887159">
    <property type="component" value="Unassembled WGS sequence"/>
</dbReference>
<gene>
    <name evidence="2" type="ORF">TNCV_2482671</name>
</gene>
<dbReference type="EMBL" id="BMAU01021371">
    <property type="protein sequence ID" value="GFY25146.1"/>
    <property type="molecule type" value="Genomic_DNA"/>
</dbReference>
<protein>
    <submittedName>
        <fullName evidence="2">Uncharacterized protein</fullName>
    </submittedName>
</protein>
<organism evidence="2 3">
    <name type="scientific">Trichonephila clavipes</name>
    <name type="common">Golden silk orbweaver</name>
    <name type="synonym">Nephila clavipes</name>
    <dbReference type="NCBI Taxonomy" id="2585209"/>
    <lineage>
        <taxon>Eukaryota</taxon>
        <taxon>Metazoa</taxon>
        <taxon>Ecdysozoa</taxon>
        <taxon>Arthropoda</taxon>
        <taxon>Chelicerata</taxon>
        <taxon>Arachnida</taxon>
        <taxon>Araneae</taxon>
        <taxon>Araneomorphae</taxon>
        <taxon>Entelegynae</taxon>
        <taxon>Araneoidea</taxon>
        <taxon>Nephilidae</taxon>
        <taxon>Trichonephila</taxon>
    </lineage>
</organism>
<name>A0A8X6VZD6_TRICX</name>
<evidence type="ECO:0000313" key="3">
    <source>
        <dbReference type="Proteomes" id="UP000887159"/>
    </source>
</evidence>
<accession>A0A8X6VZD6</accession>
<dbReference type="AlphaFoldDB" id="A0A8X6VZD6"/>
<feature type="region of interest" description="Disordered" evidence="1">
    <location>
        <begin position="1"/>
        <end position="22"/>
    </location>
</feature>
<comment type="caution">
    <text evidence="2">The sequence shown here is derived from an EMBL/GenBank/DDBJ whole genome shotgun (WGS) entry which is preliminary data.</text>
</comment>
<keyword evidence="3" id="KW-1185">Reference proteome</keyword>
<evidence type="ECO:0000256" key="1">
    <source>
        <dbReference type="SAM" id="MobiDB-lite"/>
    </source>
</evidence>
<reference evidence="2" key="1">
    <citation type="submission" date="2020-08" db="EMBL/GenBank/DDBJ databases">
        <title>Multicomponent nature underlies the extraordinary mechanical properties of spider dragline silk.</title>
        <authorList>
            <person name="Kono N."/>
            <person name="Nakamura H."/>
            <person name="Mori M."/>
            <person name="Yoshida Y."/>
            <person name="Ohtoshi R."/>
            <person name="Malay A.D."/>
            <person name="Moran D.A.P."/>
            <person name="Tomita M."/>
            <person name="Numata K."/>
            <person name="Arakawa K."/>
        </authorList>
    </citation>
    <scope>NUCLEOTIDE SEQUENCE</scope>
</reference>